<dbReference type="GO" id="GO:1900378">
    <property type="term" value="P:positive regulation of secondary metabolite biosynthetic process"/>
    <property type="evidence" value="ECO:0007669"/>
    <property type="project" value="TreeGrafter"/>
</dbReference>
<organism evidence="6 7">
    <name type="scientific">Comamonas flocculans</name>
    <dbReference type="NCBI Taxonomy" id="2597701"/>
    <lineage>
        <taxon>Bacteria</taxon>
        <taxon>Pseudomonadati</taxon>
        <taxon>Pseudomonadota</taxon>
        <taxon>Betaproteobacteria</taxon>
        <taxon>Burkholderiales</taxon>
        <taxon>Comamonadaceae</taxon>
        <taxon>Comamonas</taxon>
    </lineage>
</organism>
<dbReference type="EMBL" id="CP042344">
    <property type="protein sequence ID" value="QEA14619.1"/>
    <property type="molecule type" value="Genomic_DNA"/>
</dbReference>
<keyword evidence="7" id="KW-1185">Reference proteome</keyword>
<dbReference type="Proteomes" id="UP000321199">
    <property type="component" value="Chromosome"/>
</dbReference>
<dbReference type="OrthoDB" id="9811543at2"/>
<dbReference type="SUPFAM" id="SSF57716">
    <property type="entry name" value="Glucocorticoid receptor-like (DNA-binding domain)"/>
    <property type="match status" value="1"/>
</dbReference>
<feature type="domain" description="Zinc finger DksA/TraR C4-type" evidence="5">
    <location>
        <begin position="54"/>
        <end position="81"/>
    </location>
</feature>
<keyword evidence="1" id="KW-0479">Metal-binding</keyword>
<keyword evidence="2" id="KW-0863">Zinc-finger</keyword>
<dbReference type="PANTHER" id="PTHR38777">
    <property type="entry name" value="FELS-2 PROPHAGE PROTEIN"/>
    <property type="match status" value="1"/>
</dbReference>
<evidence type="ECO:0000256" key="4">
    <source>
        <dbReference type="PROSITE-ProRule" id="PRU00510"/>
    </source>
</evidence>
<comment type="caution">
    <text evidence="4">Lacks conserved residue(s) required for the propagation of feature annotation.</text>
</comment>
<dbReference type="PROSITE" id="PS51128">
    <property type="entry name" value="ZF_DKSA_2"/>
    <property type="match status" value="1"/>
</dbReference>
<protein>
    <submittedName>
        <fullName evidence="6">TraR/DksA family transcriptional regulator</fullName>
    </submittedName>
</protein>
<dbReference type="AlphaFoldDB" id="A0A5B8RYF7"/>
<sequence length="89" mass="9496">MAGHGGPAVTDDIDRAQAREAELLADALHSQHRRAGLTGKTMADSAEHCQARGCAEPIPEPRRRALPGVRLCVACQARLEKTSKGKKAQ</sequence>
<dbReference type="GO" id="GO:0008270">
    <property type="term" value="F:zinc ion binding"/>
    <property type="evidence" value="ECO:0007669"/>
    <property type="project" value="UniProtKB-KW"/>
</dbReference>
<accession>A0A5B8RYF7</accession>
<proteinExistence type="predicted"/>
<evidence type="ECO:0000256" key="3">
    <source>
        <dbReference type="ARBA" id="ARBA00022833"/>
    </source>
</evidence>
<dbReference type="PANTHER" id="PTHR38777:SF1">
    <property type="entry name" value="DNAK SUPPRESSOR PROTEIN"/>
    <property type="match status" value="1"/>
</dbReference>
<dbReference type="Gene3D" id="1.20.120.910">
    <property type="entry name" value="DksA, coiled-coil domain"/>
    <property type="match status" value="1"/>
</dbReference>
<dbReference type="KEGG" id="cof:FOZ74_15165"/>
<dbReference type="InterPro" id="IPR000962">
    <property type="entry name" value="Znf_DskA_TraR"/>
</dbReference>
<evidence type="ECO:0000313" key="6">
    <source>
        <dbReference type="EMBL" id="QEA14619.1"/>
    </source>
</evidence>
<evidence type="ECO:0000256" key="2">
    <source>
        <dbReference type="ARBA" id="ARBA00022771"/>
    </source>
</evidence>
<gene>
    <name evidence="6" type="ORF">FOZ74_15165</name>
</gene>
<evidence type="ECO:0000256" key="1">
    <source>
        <dbReference type="ARBA" id="ARBA00022723"/>
    </source>
</evidence>
<dbReference type="Pfam" id="PF01258">
    <property type="entry name" value="zf-dskA_traR"/>
    <property type="match status" value="1"/>
</dbReference>
<evidence type="ECO:0000313" key="7">
    <source>
        <dbReference type="Proteomes" id="UP000321199"/>
    </source>
</evidence>
<keyword evidence="3" id="KW-0862">Zinc</keyword>
<name>A0A5B8RYF7_9BURK</name>
<reference evidence="6 7" key="1">
    <citation type="submission" date="2019-07" db="EMBL/GenBank/DDBJ databases">
        <title>Complete genome sequence of Comamonas sp. NLF 7-7 isolated from livestock.</title>
        <authorList>
            <person name="Kim D.H."/>
            <person name="Kim J.G."/>
        </authorList>
    </citation>
    <scope>NUCLEOTIDE SEQUENCE [LARGE SCALE GENOMIC DNA]</scope>
    <source>
        <strain evidence="6 7">NLF 7-7</strain>
    </source>
</reference>
<evidence type="ECO:0000259" key="5">
    <source>
        <dbReference type="Pfam" id="PF01258"/>
    </source>
</evidence>